<accession>A0A846HI85</accession>
<protein>
    <submittedName>
        <fullName evidence="1">Clan AA aspartic protease</fullName>
    </submittedName>
</protein>
<sequence length="138" mass="15038">MMGAVHIKVKLTNAIDEALVNRGLLAPHLLREHETQALVDTGAVTLVIPAAIVQQLGLRIRGQRVAQYADGRQESVGVTEPVIIECAGRETIEDALVTGDEVLIGQVVLEKLDFLVDCKNQRLIPNPANPDYPVMQIK</sequence>
<gene>
    <name evidence="1" type="ORF">PI95_032330</name>
</gene>
<proteinExistence type="predicted"/>
<comment type="caution">
    <text evidence="1">The sequence shown here is derived from an EMBL/GenBank/DDBJ whole genome shotgun (WGS) entry which is preliminary data.</text>
</comment>
<dbReference type="InterPro" id="IPR021109">
    <property type="entry name" value="Peptidase_aspartic_dom_sf"/>
</dbReference>
<dbReference type="Gene3D" id="2.40.70.10">
    <property type="entry name" value="Acid Proteases"/>
    <property type="match status" value="1"/>
</dbReference>
<dbReference type="SUPFAM" id="SSF50630">
    <property type="entry name" value="Acid proteases"/>
    <property type="match status" value="1"/>
</dbReference>
<organism evidence="1 2">
    <name type="scientific">Hassallia byssoidea VB512170</name>
    <dbReference type="NCBI Taxonomy" id="1304833"/>
    <lineage>
        <taxon>Bacteria</taxon>
        <taxon>Bacillati</taxon>
        <taxon>Cyanobacteriota</taxon>
        <taxon>Cyanophyceae</taxon>
        <taxon>Nostocales</taxon>
        <taxon>Tolypothrichaceae</taxon>
        <taxon>Hassallia</taxon>
    </lineage>
</organism>
<dbReference type="GO" id="GO:0006508">
    <property type="term" value="P:proteolysis"/>
    <property type="evidence" value="ECO:0007669"/>
    <property type="project" value="UniProtKB-KW"/>
</dbReference>
<name>A0A846HI85_9CYAN</name>
<keyword evidence="1" id="KW-0378">Hydrolase</keyword>
<dbReference type="Pfam" id="PF13975">
    <property type="entry name" value="gag-asp_proteas"/>
    <property type="match status" value="1"/>
</dbReference>
<keyword evidence="1" id="KW-0645">Protease</keyword>
<dbReference type="AlphaFoldDB" id="A0A846HI85"/>
<evidence type="ECO:0000313" key="2">
    <source>
        <dbReference type="Proteomes" id="UP000031549"/>
    </source>
</evidence>
<dbReference type="Proteomes" id="UP000031549">
    <property type="component" value="Unassembled WGS sequence"/>
</dbReference>
<dbReference type="EMBL" id="JTCM02000151">
    <property type="protein sequence ID" value="NEU77062.1"/>
    <property type="molecule type" value="Genomic_DNA"/>
</dbReference>
<evidence type="ECO:0000313" key="1">
    <source>
        <dbReference type="EMBL" id="NEU77062.1"/>
    </source>
</evidence>
<dbReference type="GO" id="GO:0008233">
    <property type="term" value="F:peptidase activity"/>
    <property type="evidence" value="ECO:0007669"/>
    <property type="project" value="UniProtKB-KW"/>
</dbReference>
<reference evidence="1 2" key="1">
    <citation type="journal article" date="2015" name="Genome Announc.">
        <title>Draft Genome Sequence of Cyanobacterium Hassallia byssoidea Strain VB512170, Isolated from Monuments in India.</title>
        <authorList>
            <person name="Singh D."/>
            <person name="Chandrababunaidu M.M."/>
            <person name="Panda A."/>
            <person name="Sen D."/>
            <person name="Bhattacharyya S."/>
            <person name="Adhikary S.P."/>
            <person name="Tripathy S."/>
        </authorList>
    </citation>
    <scope>NUCLEOTIDE SEQUENCE [LARGE SCALE GENOMIC DNA]</scope>
    <source>
        <strain evidence="1 2">VB512170</strain>
    </source>
</reference>
<dbReference type="RefSeq" id="WP_052325715.1">
    <property type="nucleotide sequence ID" value="NZ_JTCM02000151.1"/>
</dbReference>
<keyword evidence="2" id="KW-1185">Reference proteome</keyword>